<dbReference type="PANTHER" id="PTHR23235:SF178">
    <property type="entry name" value="C2H2-TYPE DOMAIN-CONTAINING PROTEIN-RELATED"/>
    <property type="match status" value="1"/>
</dbReference>
<dbReference type="Pfam" id="PF13465">
    <property type="entry name" value="zf-H2C2_2"/>
    <property type="match status" value="1"/>
</dbReference>
<keyword evidence="5 11" id="KW-0863">Zinc-finger</keyword>
<comment type="subcellular location">
    <subcellularLocation>
        <location evidence="1">Nucleus</location>
    </subcellularLocation>
</comment>
<protein>
    <recommendedName>
        <fullName evidence="13">C2H2-type domain-containing protein</fullName>
    </recommendedName>
</protein>
<feature type="domain" description="C2H2-type" evidence="13">
    <location>
        <begin position="295"/>
        <end position="322"/>
    </location>
</feature>
<dbReference type="InterPro" id="IPR013087">
    <property type="entry name" value="Znf_C2H2_type"/>
</dbReference>
<dbReference type="SUPFAM" id="SSF57667">
    <property type="entry name" value="beta-beta-alpha zinc fingers"/>
    <property type="match status" value="2"/>
</dbReference>
<feature type="region of interest" description="Disordered" evidence="12">
    <location>
        <begin position="180"/>
        <end position="199"/>
    </location>
</feature>
<dbReference type="FunFam" id="3.30.160.60:FF:000862">
    <property type="entry name" value="zinc finger protein 697"/>
    <property type="match status" value="1"/>
</dbReference>
<keyword evidence="8" id="KW-0238">DNA-binding</keyword>
<keyword evidence="9" id="KW-0804">Transcription</keyword>
<dbReference type="PROSITE" id="PS50157">
    <property type="entry name" value="ZINC_FINGER_C2H2_2"/>
    <property type="match status" value="3"/>
</dbReference>
<evidence type="ECO:0000313" key="15">
    <source>
        <dbReference type="Proteomes" id="UP001152803"/>
    </source>
</evidence>
<dbReference type="PANTHER" id="PTHR23235">
    <property type="entry name" value="KRUEPPEL-LIKE TRANSCRIPTION FACTOR"/>
    <property type="match status" value="1"/>
</dbReference>
<evidence type="ECO:0000256" key="10">
    <source>
        <dbReference type="ARBA" id="ARBA00023242"/>
    </source>
</evidence>
<name>A0A9Q1HYP2_CONCO</name>
<evidence type="ECO:0000256" key="11">
    <source>
        <dbReference type="PROSITE-ProRule" id="PRU00042"/>
    </source>
</evidence>
<dbReference type="InterPro" id="IPR036236">
    <property type="entry name" value="Znf_C2H2_sf"/>
</dbReference>
<gene>
    <name evidence="14" type="ORF">COCON_G00120040</name>
</gene>
<keyword evidence="6" id="KW-0862">Zinc</keyword>
<dbReference type="Pfam" id="PF00096">
    <property type="entry name" value="zf-C2H2"/>
    <property type="match status" value="1"/>
</dbReference>
<dbReference type="GO" id="GO:0000981">
    <property type="term" value="F:DNA-binding transcription factor activity, RNA polymerase II-specific"/>
    <property type="evidence" value="ECO:0007669"/>
    <property type="project" value="TreeGrafter"/>
</dbReference>
<evidence type="ECO:0000256" key="2">
    <source>
        <dbReference type="ARBA" id="ARBA00006991"/>
    </source>
</evidence>
<keyword evidence="3" id="KW-0479">Metal-binding</keyword>
<keyword evidence="10" id="KW-0539">Nucleus</keyword>
<dbReference type="FunFam" id="3.30.160.60:FF:001450">
    <property type="entry name" value="zinc finger protein 774"/>
    <property type="match status" value="1"/>
</dbReference>
<keyword evidence="7" id="KW-0805">Transcription regulation</keyword>
<dbReference type="PROSITE" id="PS00028">
    <property type="entry name" value="ZINC_FINGER_C2H2_1"/>
    <property type="match status" value="3"/>
</dbReference>
<evidence type="ECO:0000256" key="4">
    <source>
        <dbReference type="ARBA" id="ARBA00022737"/>
    </source>
</evidence>
<dbReference type="SMART" id="SM00355">
    <property type="entry name" value="ZnF_C2H2"/>
    <property type="match status" value="3"/>
</dbReference>
<dbReference type="EMBL" id="JAFJMO010000008">
    <property type="protein sequence ID" value="KAJ8269397.1"/>
    <property type="molecule type" value="Genomic_DNA"/>
</dbReference>
<dbReference type="GO" id="GO:0005634">
    <property type="term" value="C:nucleus"/>
    <property type="evidence" value="ECO:0007669"/>
    <property type="project" value="UniProtKB-SubCell"/>
</dbReference>
<dbReference type="FunFam" id="3.30.160.60:FF:000382">
    <property type="entry name" value="zinc finger protein 35 isoform X4"/>
    <property type="match status" value="1"/>
</dbReference>
<dbReference type="Proteomes" id="UP001152803">
    <property type="component" value="Unassembled WGS sequence"/>
</dbReference>
<proteinExistence type="inferred from homology"/>
<evidence type="ECO:0000256" key="8">
    <source>
        <dbReference type="ARBA" id="ARBA00023125"/>
    </source>
</evidence>
<evidence type="ECO:0000313" key="14">
    <source>
        <dbReference type="EMBL" id="KAJ8269397.1"/>
    </source>
</evidence>
<dbReference type="Gene3D" id="3.30.160.60">
    <property type="entry name" value="Classic Zinc Finger"/>
    <property type="match status" value="3"/>
</dbReference>
<keyword evidence="4" id="KW-0677">Repeat</keyword>
<feature type="region of interest" description="Disordered" evidence="12">
    <location>
        <begin position="105"/>
        <end position="126"/>
    </location>
</feature>
<accession>A0A9Q1HYP2</accession>
<evidence type="ECO:0000259" key="13">
    <source>
        <dbReference type="PROSITE" id="PS50157"/>
    </source>
</evidence>
<evidence type="ECO:0000256" key="12">
    <source>
        <dbReference type="SAM" id="MobiDB-lite"/>
    </source>
</evidence>
<organism evidence="14 15">
    <name type="scientific">Conger conger</name>
    <name type="common">Conger eel</name>
    <name type="synonym">Muraena conger</name>
    <dbReference type="NCBI Taxonomy" id="82655"/>
    <lineage>
        <taxon>Eukaryota</taxon>
        <taxon>Metazoa</taxon>
        <taxon>Chordata</taxon>
        <taxon>Craniata</taxon>
        <taxon>Vertebrata</taxon>
        <taxon>Euteleostomi</taxon>
        <taxon>Actinopterygii</taxon>
        <taxon>Neopterygii</taxon>
        <taxon>Teleostei</taxon>
        <taxon>Anguilliformes</taxon>
        <taxon>Congridae</taxon>
        <taxon>Conger</taxon>
    </lineage>
</organism>
<comment type="similarity">
    <text evidence="2">Belongs to the krueppel C2H2-type zinc-finger protein family.</text>
</comment>
<evidence type="ECO:0000256" key="1">
    <source>
        <dbReference type="ARBA" id="ARBA00004123"/>
    </source>
</evidence>
<evidence type="ECO:0000256" key="9">
    <source>
        <dbReference type="ARBA" id="ARBA00023163"/>
    </source>
</evidence>
<dbReference type="GO" id="GO:0008270">
    <property type="term" value="F:zinc ion binding"/>
    <property type="evidence" value="ECO:0007669"/>
    <property type="project" value="UniProtKB-KW"/>
</dbReference>
<keyword evidence="15" id="KW-1185">Reference proteome</keyword>
<feature type="domain" description="C2H2-type" evidence="13">
    <location>
        <begin position="323"/>
        <end position="350"/>
    </location>
</feature>
<dbReference type="GO" id="GO:0000978">
    <property type="term" value="F:RNA polymerase II cis-regulatory region sequence-specific DNA binding"/>
    <property type="evidence" value="ECO:0007669"/>
    <property type="project" value="TreeGrafter"/>
</dbReference>
<dbReference type="AlphaFoldDB" id="A0A9Q1HYP2"/>
<sequence length="359" mass="39712">MLVSLSLRSQLASIMDMLAKSAVAEISKLIDDGSAVWRLEMSRRLKENEALRRKVLLLERELELRATRGCGQEVEFAATEETDIIFIKEERLEGGNGKCGGWETKGKSAVEPPAPLDCWGRGPSEQESYEEDWGEAVPPGKEEEFAVQHRPHSNGWEEPGSIGSGVKAEIVVDHSIFQPPRESGTEGGVWQPNASGPEGVIGEGVVTENRDGEMGRPALSCGESLHKVTEEGGVFLRSFAFSSAGFAQTRAAETSGRAMVGPGQTQVTCIYCGKHFAYLSYLKRHLRIHTGEKPYSCIYCGKRFSDGSSRNKHERIHTGRKPFRCTHCGKYFSRRCHLKRHQKLHTKTELLSCGNPGCF</sequence>
<evidence type="ECO:0000256" key="3">
    <source>
        <dbReference type="ARBA" id="ARBA00022723"/>
    </source>
</evidence>
<comment type="caution">
    <text evidence="14">The sequence shown here is derived from an EMBL/GenBank/DDBJ whole genome shotgun (WGS) entry which is preliminary data.</text>
</comment>
<feature type="domain" description="C2H2-type" evidence="13">
    <location>
        <begin position="267"/>
        <end position="294"/>
    </location>
</feature>
<reference evidence="14" key="1">
    <citation type="journal article" date="2023" name="Science">
        <title>Genome structures resolve the early diversification of teleost fishes.</title>
        <authorList>
            <person name="Parey E."/>
            <person name="Louis A."/>
            <person name="Montfort J."/>
            <person name="Bouchez O."/>
            <person name="Roques C."/>
            <person name="Iampietro C."/>
            <person name="Lluch J."/>
            <person name="Castinel A."/>
            <person name="Donnadieu C."/>
            <person name="Desvignes T."/>
            <person name="Floi Bucao C."/>
            <person name="Jouanno E."/>
            <person name="Wen M."/>
            <person name="Mejri S."/>
            <person name="Dirks R."/>
            <person name="Jansen H."/>
            <person name="Henkel C."/>
            <person name="Chen W.J."/>
            <person name="Zahm M."/>
            <person name="Cabau C."/>
            <person name="Klopp C."/>
            <person name="Thompson A.W."/>
            <person name="Robinson-Rechavi M."/>
            <person name="Braasch I."/>
            <person name="Lecointre G."/>
            <person name="Bobe J."/>
            <person name="Postlethwait J.H."/>
            <person name="Berthelot C."/>
            <person name="Roest Crollius H."/>
            <person name="Guiguen Y."/>
        </authorList>
    </citation>
    <scope>NUCLEOTIDE SEQUENCE</scope>
    <source>
        <strain evidence="14">Concon-B</strain>
    </source>
</reference>
<dbReference type="OrthoDB" id="427030at2759"/>
<evidence type="ECO:0000256" key="5">
    <source>
        <dbReference type="ARBA" id="ARBA00022771"/>
    </source>
</evidence>
<evidence type="ECO:0000256" key="7">
    <source>
        <dbReference type="ARBA" id="ARBA00023015"/>
    </source>
</evidence>
<evidence type="ECO:0000256" key="6">
    <source>
        <dbReference type="ARBA" id="ARBA00022833"/>
    </source>
</evidence>